<name>A0A2S6FVS3_9CLOT</name>
<protein>
    <submittedName>
        <fullName evidence="1">Uncharacterized protein</fullName>
    </submittedName>
</protein>
<evidence type="ECO:0000313" key="1">
    <source>
        <dbReference type="EMBL" id="PPK46946.1"/>
    </source>
</evidence>
<dbReference type="STRING" id="37659.GCA_000703125_01020"/>
<dbReference type="RefSeq" id="WP_104410416.1">
    <property type="nucleotide sequence ID" value="NZ_PTIS01000015.1"/>
</dbReference>
<proteinExistence type="predicted"/>
<gene>
    <name evidence="1" type="ORF">BD821_11572</name>
</gene>
<reference evidence="1 2" key="1">
    <citation type="submission" date="2018-02" db="EMBL/GenBank/DDBJ databases">
        <title>Genomic Encyclopedia of Archaeal and Bacterial Type Strains, Phase II (KMG-II): from individual species to whole genera.</title>
        <authorList>
            <person name="Goeker M."/>
        </authorList>
    </citation>
    <scope>NUCLEOTIDE SEQUENCE [LARGE SCALE GENOMIC DNA]</scope>
    <source>
        <strain evidence="1 2">DSM 15099</strain>
    </source>
</reference>
<sequence>MQKADMILSILSKKPIEFKFNRIYRQLFNLDFYYGVIDEISKNEIFKEYTIKENIDIDKLVQNIIFRLKTEKYNPKDLNCIINNKYIYLLKSTDISKFKEDALLNMYINEGAIEDYIIQKVLKQVLDNIYFSNLNKEEFFKILDKKEDVISYLKGIKHIYYYKVVKINLNEMFHVKQIDILTSIINDKIDDGRLKALIDLFIKSNYLRFYEIVKNDDLYYMYIDKDSHVSASLYQLYFLKLRNVIEELINLNRVNVSAVCYYDEALLMIKHGGDVKGFLKDLNYRLKQLKYMDIEEYQLKDSNNIDFFNYNIRFRNKESFTKILVSSKVMNTSINNFKKENKPSYIGKRINLKREDIIRLYTLEIDYIYEYYKYAEDVNYKMRRFRYYHKNSMISTIALKENISIKAVKEKYIKRYNFSHQESYNQENKTPYLSNRLKTQKI</sequence>
<comment type="caution">
    <text evidence="1">The sequence shown here is derived from an EMBL/GenBank/DDBJ whole genome shotgun (WGS) entry which is preliminary data.</text>
</comment>
<dbReference type="OrthoDB" id="9793236at2"/>
<dbReference type="Proteomes" id="UP000239863">
    <property type="component" value="Unassembled WGS sequence"/>
</dbReference>
<evidence type="ECO:0000313" key="2">
    <source>
        <dbReference type="Proteomes" id="UP000239863"/>
    </source>
</evidence>
<dbReference type="AlphaFoldDB" id="A0A2S6FVS3"/>
<accession>A0A2S6FVS3</accession>
<dbReference type="EMBL" id="PTIS01000015">
    <property type="protein sequence ID" value="PPK46946.1"/>
    <property type="molecule type" value="Genomic_DNA"/>
</dbReference>
<organism evidence="1 2">
    <name type="scientific">Clostridium algidicarnis DSM 15099</name>
    <dbReference type="NCBI Taxonomy" id="1121295"/>
    <lineage>
        <taxon>Bacteria</taxon>
        <taxon>Bacillati</taxon>
        <taxon>Bacillota</taxon>
        <taxon>Clostridia</taxon>
        <taxon>Eubacteriales</taxon>
        <taxon>Clostridiaceae</taxon>
        <taxon>Clostridium</taxon>
    </lineage>
</organism>